<organism evidence="1 2">
    <name type="scientific">Blautia hominis</name>
    <dbReference type="NCBI Taxonomy" id="2025493"/>
    <lineage>
        <taxon>Bacteria</taxon>
        <taxon>Bacillati</taxon>
        <taxon>Bacillota</taxon>
        <taxon>Clostridia</taxon>
        <taxon>Lachnospirales</taxon>
        <taxon>Lachnospiraceae</taxon>
        <taxon>Blautia</taxon>
    </lineage>
</organism>
<proteinExistence type="predicted"/>
<reference evidence="1 2" key="1">
    <citation type="submission" date="2024-04" db="EMBL/GenBank/DDBJ databases">
        <title>Defined microbial consortia suppress multidrug-resistant proinflammatory Enterobacteriaceae via ecological control.</title>
        <authorList>
            <person name="Furuichi M."/>
            <person name="Kawaguchi T."/>
            <person name="Pust M."/>
            <person name="Yasuma K."/>
            <person name="Plichta D."/>
            <person name="Hasegawa N."/>
            <person name="Ohya T."/>
            <person name="Bhattarai S."/>
            <person name="Sasajima S."/>
            <person name="Aoto Y."/>
            <person name="Tuganbaev T."/>
            <person name="Yaginuma M."/>
            <person name="Ueda M."/>
            <person name="Okahashi N."/>
            <person name="Amafuji K."/>
            <person name="Kiridooshi Y."/>
            <person name="Sugita K."/>
            <person name="Strazar M."/>
            <person name="Skelly A."/>
            <person name="Suda W."/>
            <person name="Hattori M."/>
            <person name="Nakamoto N."/>
            <person name="Caballero S."/>
            <person name="Norman J."/>
            <person name="Olle B."/>
            <person name="Tanoue T."/>
            <person name="Arita M."/>
            <person name="Bucci V."/>
            <person name="Atarashi K."/>
            <person name="Xavier R."/>
            <person name="Honda K."/>
        </authorList>
    </citation>
    <scope>NUCLEOTIDE SEQUENCE [LARGE SCALE GENOMIC DNA]</scope>
    <source>
        <strain evidence="2">k04-0078-D8-1</strain>
    </source>
</reference>
<dbReference type="Proteomes" id="UP001600943">
    <property type="component" value="Unassembled WGS sequence"/>
</dbReference>
<dbReference type="EMBL" id="BAABYW010000001">
    <property type="protein sequence ID" value="GAA6406175.1"/>
    <property type="molecule type" value="Genomic_DNA"/>
</dbReference>
<gene>
    <name evidence="1" type="ORF">K040078D81_02920</name>
</gene>
<name>A0ABQ0B3Z9_9FIRM</name>
<keyword evidence="2" id="KW-1185">Reference proteome</keyword>
<protein>
    <submittedName>
        <fullName evidence="1">Uncharacterized protein</fullName>
    </submittedName>
</protein>
<evidence type="ECO:0000313" key="1">
    <source>
        <dbReference type="EMBL" id="GAA6406175.1"/>
    </source>
</evidence>
<accession>A0ABQ0B3Z9</accession>
<comment type="caution">
    <text evidence="1">The sequence shown here is derived from an EMBL/GenBank/DDBJ whole genome shotgun (WGS) entry which is preliminary data.</text>
</comment>
<sequence>MLLGHESFFWVNGDGGTRDGDGECKVSGAGRCLCGVSEAFRCQEANLLPVAKFIGNGLFIKRLGQVDLPGAPLYIAHPT</sequence>
<evidence type="ECO:0000313" key="2">
    <source>
        <dbReference type="Proteomes" id="UP001600943"/>
    </source>
</evidence>